<evidence type="ECO:0000259" key="2">
    <source>
        <dbReference type="Pfam" id="PF00144"/>
    </source>
</evidence>
<feature type="signal peptide" evidence="1">
    <location>
        <begin position="1"/>
        <end position="23"/>
    </location>
</feature>
<comment type="caution">
    <text evidence="3">The sequence shown here is derived from an EMBL/GenBank/DDBJ whole genome shotgun (WGS) entry which is preliminary data.</text>
</comment>
<keyword evidence="1" id="KW-0732">Signal</keyword>
<dbReference type="Pfam" id="PF00144">
    <property type="entry name" value="Beta-lactamase"/>
    <property type="match status" value="1"/>
</dbReference>
<keyword evidence="4" id="KW-1185">Reference proteome</keyword>
<dbReference type="Proteomes" id="UP001501757">
    <property type="component" value="Unassembled WGS sequence"/>
</dbReference>
<dbReference type="EMBL" id="BAAAEI010000019">
    <property type="protein sequence ID" value="GAA0364020.1"/>
    <property type="molecule type" value="Genomic_DNA"/>
</dbReference>
<dbReference type="InterPro" id="IPR001466">
    <property type="entry name" value="Beta-lactam-related"/>
</dbReference>
<proteinExistence type="predicted"/>
<feature type="domain" description="Beta-lactamase-related" evidence="2">
    <location>
        <begin position="98"/>
        <end position="384"/>
    </location>
</feature>
<accession>A0ABN0XHW7</accession>
<name>A0ABN0XHW7_9ALTE</name>
<dbReference type="PANTHER" id="PTHR43283">
    <property type="entry name" value="BETA-LACTAMASE-RELATED"/>
    <property type="match status" value="1"/>
</dbReference>
<dbReference type="InterPro" id="IPR050789">
    <property type="entry name" value="Diverse_Enzym_Activities"/>
</dbReference>
<protein>
    <recommendedName>
        <fullName evidence="2">Beta-lactamase-related domain-containing protein</fullName>
    </recommendedName>
</protein>
<dbReference type="SUPFAM" id="SSF56601">
    <property type="entry name" value="beta-lactamase/transpeptidase-like"/>
    <property type="match status" value="1"/>
</dbReference>
<dbReference type="InterPro" id="IPR012338">
    <property type="entry name" value="Beta-lactam/transpept-like"/>
</dbReference>
<reference evidence="3 4" key="1">
    <citation type="journal article" date="2019" name="Int. J. Syst. Evol. Microbiol.">
        <title>The Global Catalogue of Microorganisms (GCM) 10K type strain sequencing project: providing services to taxonomists for standard genome sequencing and annotation.</title>
        <authorList>
            <consortium name="The Broad Institute Genomics Platform"/>
            <consortium name="The Broad Institute Genome Sequencing Center for Infectious Disease"/>
            <person name="Wu L."/>
            <person name="Ma J."/>
        </authorList>
    </citation>
    <scope>NUCLEOTIDE SEQUENCE [LARGE SCALE GENOMIC DNA]</scope>
    <source>
        <strain evidence="3 4">JCM 13378</strain>
    </source>
</reference>
<evidence type="ECO:0000313" key="4">
    <source>
        <dbReference type="Proteomes" id="UP001501757"/>
    </source>
</evidence>
<organism evidence="3 4">
    <name type="scientific">Bowmanella denitrificans</name>
    <dbReference type="NCBI Taxonomy" id="366582"/>
    <lineage>
        <taxon>Bacteria</taxon>
        <taxon>Pseudomonadati</taxon>
        <taxon>Pseudomonadota</taxon>
        <taxon>Gammaproteobacteria</taxon>
        <taxon>Alteromonadales</taxon>
        <taxon>Alteromonadaceae</taxon>
        <taxon>Bowmanella</taxon>
    </lineage>
</organism>
<feature type="chain" id="PRO_5047041516" description="Beta-lactamase-related domain-containing protein" evidence="1">
    <location>
        <begin position="24"/>
        <end position="401"/>
    </location>
</feature>
<evidence type="ECO:0000313" key="3">
    <source>
        <dbReference type="EMBL" id="GAA0364020.1"/>
    </source>
</evidence>
<gene>
    <name evidence="3" type="ORF">GCM10009092_30500</name>
</gene>
<sequence length="401" mass="43992">MAFTLKCLLTIALSCAVGSIAVADIGQHTQLAPEASATEAKLSFREMPLLETAFIDTTPANRNDGLMVGELGVDGGNQEMIVKLAEEIAAGKHGKYDSLLIAHQGKLLFESYYLRGRVNLPHFQASATKTYTSLALGRAIQLGYLSMADLDKPVMSFLPDLDPTKFVEGVERITLNNALTMTTGIRISREQWLELEKNPSQLKGQGYIQTMFEHSAPITEASQQFLYGTGPDLVMQVIEAVVPGSAEAFIKAELLDKLGITNYHWQTHPSGLPEAGWRVRMTSRDMAKWGTLALNKGKWQGEQLIPPAYLAKATSRILLTGDEDFHYGGKDTSNQGYGYFWWGADLKVGNNSYHAVSAQGGHGQFITLIEALDLMIVHTAHDNDASYLQITAERILPAFIN</sequence>
<dbReference type="PANTHER" id="PTHR43283:SF7">
    <property type="entry name" value="BETA-LACTAMASE-RELATED DOMAIN-CONTAINING PROTEIN"/>
    <property type="match status" value="1"/>
</dbReference>
<evidence type="ECO:0000256" key="1">
    <source>
        <dbReference type="SAM" id="SignalP"/>
    </source>
</evidence>
<dbReference type="RefSeq" id="WP_343846085.1">
    <property type="nucleotide sequence ID" value="NZ_BAAAEI010000019.1"/>
</dbReference>
<dbReference type="Gene3D" id="3.40.710.10">
    <property type="entry name" value="DD-peptidase/beta-lactamase superfamily"/>
    <property type="match status" value="1"/>
</dbReference>